<reference evidence="1" key="1">
    <citation type="submission" date="2014-11" db="EMBL/GenBank/DDBJ databases">
        <authorList>
            <person name="Amaro Gonzalez C."/>
        </authorList>
    </citation>
    <scope>NUCLEOTIDE SEQUENCE</scope>
</reference>
<reference evidence="1" key="2">
    <citation type="journal article" date="2015" name="Fish Shellfish Immunol.">
        <title>Early steps in the European eel (Anguilla anguilla)-Vibrio vulnificus interaction in the gills: Role of the RtxA13 toxin.</title>
        <authorList>
            <person name="Callol A."/>
            <person name="Pajuelo D."/>
            <person name="Ebbesson L."/>
            <person name="Teles M."/>
            <person name="MacKenzie S."/>
            <person name="Amaro C."/>
        </authorList>
    </citation>
    <scope>NUCLEOTIDE SEQUENCE</scope>
</reference>
<dbReference type="EMBL" id="GBXM01048795">
    <property type="protein sequence ID" value="JAH59782.1"/>
    <property type="molecule type" value="Transcribed_RNA"/>
</dbReference>
<accession>A0A0E9U231</accession>
<name>A0A0E9U231_ANGAN</name>
<proteinExistence type="predicted"/>
<dbReference type="AlphaFoldDB" id="A0A0E9U231"/>
<organism evidence="1">
    <name type="scientific">Anguilla anguilla</name>
    <name type="common">European freshwater eel</name>
    <name type="synonym">Muraena anguilla</name>
    <dbReference type="NCBI Taxonomy" id="7936"/>
    <lineage>
        <taxon>Eukaryota</taxon>
        <taxon>Metazoa</taxon>
        <taxon>Chordata</taxon>
        <taxon>Craniata</taxon>
        <taxon>Vertebrata</taxon>
        <taxon>Euteleostomi</taxon>
        <taxon>Actinopterygii</taxon>
        <taxon>Neopterygii</taxon>
        <taxon>Teleostei</taxon>
        <taxon>Anguilliformes</taxon>
        <taxon>Anguillidae</taxon>
        <taxon>Anguilla</taxon>
    </lineage>
</organism>
<sequence length="50" mass="5715">MKTSSINQGHVSNKVDLLMLSNYFNQEVSVGFISLEKPSMAFDTDKHRRN</sequence>
<protein>
    <submittedName>
        <fullName evidence="1">Uncharacterized protein</fullName>
    </submittedName>
</protein>
<evidence type="ECO:0000313" key="1">
    <source>
        <dbReference type="EMBL" id="JAH59782.1"/>
    </source>
</evidence>